<feature type="domain" description="SLH" evidence="2">
    <location>
        <begin position="100"/>
        <end position="166"/>
    </location>
</feature>
<dbReference type="AlphaFoldDB" id="A0A2H0KQD2"/>
<keyword evidence="1" id="KW-0472">Membrane</keyword>
<feature type="non-terminal residue" evidence="3">
    <location>
        <position position="181"/>
    </location>
</feature>
<evidence type="ECO:0000313" key="4">
    <source>
        <dbReference type="Proteomes" id="UP000231550"/>
    </source>
</evidence>
<feature type="transmembrane region" description="Helical" evidence="1">
    <location>
        <begin position="23"/>
        <end position="43"/>
    </location>
</feature>
<accession>A0A2H0KQD2</accession>
<dbReference type="EMBL" id="PCVN01000066">
    <property type="protein sequence ID" value="PIQ74342.1"/>
    <property type="molecule type" value="Genomic_DNA"/>
</dbReference>
<evidence type="ECO:0000313" key="3">
    <source>
        <dbReference type="EMBL" id="PIQ74342.1"/>
    </source>
</evidence>
<protein>
    <recommendedName>
        <fullName evidence="2">SLH domain-containing protein</fullName>
    </recommendedName>
</protein>
<organism evidence="3 4">
    <name type="scientific">Candidatus Portnoybacteria bacterium CG11_big_fil_rev_8_21_14_0_20_44_10</name>
    <dbReference type="NCBI Taxonomy" id="1974818"/>
    <lineage>
        <taxon>Bacteria</taxon>
        <taxon>Candidatus Portnoyibacteriota</taxon>
    </lineage>
</organism>
<dbReference type="InterPro" id="IPR001119">
    <property type="entry name" value="SLH_dom"/>
</dbReference>
<name>A0A2H0KQD2_9BACT</name>
<evidence type="ECO:0000259" key="2">
    <source>
        <dbReference type="PROSITE" id="PS51272"/>
    </source>
</evidence>
<evidence type="ECO:0000256" key="1">
    <source>
        <dbReference type="SAM" id="Phobius"/>
    </source>
</evidence>
<keyword evidence="1" id="KW-1133">Transmembrane helix</keyword>
<proteinExistence type="predicted"/>
<dbReference type="PROSITE" id="PS51272">
    <property type="entry name" value="SLH"/>
    <property type="match status" value="1"/>
</dbReference>
<gene>
    <name evidence="3" type="ORF">COV85_02625</name>
</gene>
<comment type="caution">
    <text evidence="3">The sequence shown here is derived from an EMBL/GenBank/DDBJ whole genome shotgun (WGS) entry which is preliminary data.</text>
</comment>
<feature type="non-terminal residue" evidence="3">
    <location>
        <position position="1"/>
    </location>
</feature>
<reference evidence="3 4" key="1">
    <citation type="submission" date="2017-09" db="EMBL/GenBank/DDBJ databases">
        <title>Depth-based differentiation of microbial function through sediment-hosted aquifers and enrichment of novel symbionts in the deep terrestrial subsurface.</title>
        <authorList>
            <person name="Probst A.J."/>
            <person name="Ladd B."/>
            <person name="Jarett J.K."/>
            <person name="Geller-Mcgrath D.E."/>
            <person name="Sieber C.M."/>
            <person name="Emerson J.B."/>
            <person name="Anantharaman K."/>
            <person name="Thomas B.C."/>
            <person name="Malmstrom R."/>
            <person name="Stieglmeier M."/>
            <person name="Klingl A."/>
            <person name="Woyke T."/>
            <person name="Ryan C.M."/>
            <person name="Banfield J.F."/>
        </authorList>
    </citation>
    <scope>NUCLEOTIDE SEQUENCE [LARGE SCALE GENOMIC DNA]</scope>
    <source>
        <strain evidence="3">CG11_big_fil_rev_8_21_14_0_20_44_10</strain>
    </source>
</reference>
<dbReference type="Proteomes" id="UP000231550">
    <property type="component" value="Unassembled WGS sequence"/>
</dbReference>
<keyword evidence="1" id="KW-0812">Transmembrane</keyword>
<sequence length="181" mass="19379">TLGFILNYIVFMNTRMLKKARKWLSLVGVFSIISSMLVVIPTASSYSGSDAPSWATAAVDQACDRELIDCSLNADFGSQVNRAVGYQMLTSGFEVLSPDAGNPFADVMSDIWYRDAAGTAYTLGWTAGVVEGSVRNFQPNNSLTRAMLAVAGKQVLGLSDCPDIPDTYKDAADVPTWASSA</sequence>